<keyword evidence="1" id="KW-1133">Transmembrane helix</keyword>
<proteinExistence type="predicted"/>
<comment type="caution">
    <text evidence="2">The sequence shown here is derived from an EMBL/GenBank/DDBJ whole genome shotgun (WGS) entry which is preliminary data.</text>
</comment>
<feature type="transmembrane region" description="Helical" evidence="1">
    <location>
        <begin position="78"/>
        <end position="99"/>
    </location>
</feature>
<protein>
    <submittedName>
        <fullName evidence="2">Uncharacterized protein</fullName>
    </submittedName>
</protein>
<gene>
    <name evidence="2" type="ORF">ASZ90_003334</name>
</gene>
<sequence length="184" mass="21153">MKYLIGLVVLSAIILPAEFVIPLSIIAMIIYATIDKSLLKIFRRKSVYFLFTIVVILQPMIIGEQNNQLFGITFSTEALLNGLGMFCRAIIIISSITLLNRTTDRENIKAFWKRRGLEEFDNVLHKAEEILPNIKSEFNKVRKENTSIRTLLKNPAELTAKMIYPLLHKSENLIANNRFNEEIK</sequence>
<feature type="transmembrane region" description="Helical" evidence="1">
    <location>
        <begin position="6"/>
        <end position="34"/>
    </location>
</feature>
<accession>A0A0W8G1B6</accession>
<keyword evidence="1" id="KW-0812">Transmembrane</keyword>
<keyword evidence="1" id="KW-0472">Membrane</keyword>
<dbReference type="AlphaFoldDB" id="A0A0W8G1B6"/>
<reference evidence="2" key="1">
    <citation type="journal article" date="2015" name="Proc. Natl. Acad. Sci. U.S.A.">
        <title>Networks of energetic and metabolic interactions define dynamics in microbial communities.</title>
        <authorList>
            <person name="Embree M."/>
            <person name="Liu J.K."/>
            <person name="Al-Bassam M.M."/>
            <person name="Zengler K."/>
        </authorList>
    </citation>
    <scope>NUCLEOTIDE SEQUENCE</scope>
</reference>
<dbReference type="EMBL" id="LNQE01000400">
    <property type="protein sequence ID" value="KUG26818.1"/>
    <property type="molecule type" value="Genomic_DNA"/>
</dbReference>
<name>A0A0W8G1B6_9ZZZZ</name>
<evidence type="ECO:0000256" key="1">
    <source>
        <dbReference type="SAM" id="Phobius"/>
    </source>
</evidence>
<organism evidence="2">
    <name type="scientific">hydrocarbon metagenome</name>
    <dbReference type="NCBI Taxonomy" id="938273"/>
    <lineage>
        <taxon>unclassified sequences</taxon>
        <taxon>metagenomes</taxon>
        <taxon>ecological metagenomes</taxon>
    </lineage>
</organism>
<evidence type="ECO:0000313" key="2">
    <source>
        <dbReference type="EMBL" id="KUG26818.1"/>
    </source>
</evidence>
<feature type="transmembrane region" description="Helical" evidence="1">
    <location>
        <begin position="46"/>
        <end position="63"/>
    </location>
</feature>